<gene>
    <name evidence="3" type="ORF">SFLOR_v1c09380</name>
</gene>
<keyword evidence="4" id="KW-1185">Reference proteome</keyword>
<dbReference type="Proteomes" id="UP000231823">
    <property type="component" value="Chromosome"/>
</dbReference>
<keyword evidence="1" id="KW-0175">Coiled coil</keyword>
<feature type="compositionally biased region" description="Basic and acidic residues" evidence="2">
    <location>
        <begin position="206"/>
        <end position="231"/>
    </location>
</feature>
<sequence length="231" mass="27515">MDQKNSNNIDLTKESKLESEKAKKRLEEIKLSNDLINSQVASNNFYVPKRKTINSSNEEVSLIKPRKKKNLPFTDQQQKELEKTISDITNEYKDIEKEQKNIEKKLLKEEVKISRLITKTNRRIRSLIDKEDMEQLEKSVDLQEQYIKAFDKVQEGINTLVLRENNISLGERRKYIYNKAYNAETERARRLVELRNSNKETWASQIKKEKQQDDKRPSENWRERLGIDKDK</sequence>
<accession>A0A2K8SEW5</accession>
<evidence type="ECO:0000313" key="3">
    <source>
        <dbReference type="EMBL" id="AUB31986.1"/>
    </source>
</evidence>
<protein>
    <submittedName>
        <fullName evidence="3">Uncharacterized protein</fullName>
    </submittedName>
</protein>
<proteinExistence type="predicted"/>
<name>A0A2K8SEW5_9MOLU</name>
<dbReference type="EMBL" id="CP025057">
    <property type="protein sequence ID" value="AUB31986.1"/>
    <property type="molecule type" value="Genomic_DNA"/>
</dbReference>
<dbReference type="RefSeq" id="WP_100916940.1">
    <property type="nucleotide sequence ID" value="NZ_CP025057.1"/>
</dbReference>
<feature type="region of interest" description="Disordered" evidence="2">
    <location>
        <begin position="202"/>
        <end position="231"/>
    </location>
</feature>
<dbReference type="OrthoDB" id="389357at2"/>
<feature type="coiled-coil region" evidence="1">
    <location>
        <begin position="78"/>
        <end position="112"/>
    </location>
</feature>
<dbReference type="KEGG" id="sfz:SFLOR_v1c09380"/>
<evidence type="ECO:0000256" key="1">
    <source>
        <dbReference type="SAM" id="Coils"/>
    </source>
</evidence>
<evidence type="ECO:0000313" key="4">
    <source>
        <dbReference type="Proteomes" id="UP000231823"/>
    </source>
</evidence>
<organism evidence="3 4">
    <name type="scientific">Spiroplasma floricola 23-6</name>
    <dbReference type="NCBI Taxonomy" id="1336749"/>
    <lineage>
        <taxon>Bacteria</taxon>
        <taxon>Bacillati</taxon>
        <taxon>Mycoplasmatota</taxon>
        <taxon>Mollicutes</taxon>
        <taxon>Entomoplasmatales</taxon>
        <taxon>Spiroplasmataceae</taxon>
        <taxon>Spiroplasma</taxon>
    </lineage>
</organism>
<evidence type="ECO:0000256" key="2">
    <source>
        <dbReference type="SAM" id="MobiDB-lite"/>
    </source>
</evidence>
<reference evidence="3 4" key="1">
    <citation type="submission" date="2017-12" db="EMBL/GenBank/DDBJ databases">
        <title>Complete genome sequence of Spiroplasma floricola 23-6 (ATCC 29989).</title>
        <authorList>
            <person name="Tsai Y.-M."/>
            <person name="Wu P.-S."/>
            <person name="Lo W.-S."/>
            <person name="Kuo C.-H."/>
        </authorList>
    </citation>
    <scope>NUCLEOTIDE SEQUENCE [LARGE SCALE GENOMIC DNA]</scope>
    <source>
        <strain evidence="3 4">23-6</strain>
    </source>
</reference>
<dbReference type="AlphaFoldDB" id="A0A2K8SEW5"/>